<feature type="compositionally biased region" description="Acidic residues" evidence="1">
    <location>
        <begin position="538"/>
        <end position="563"/>
    </location>
</feature>
<dbReference type="FunFam" id="3.80.10.10:FF:000933">
    <property type="entry name" value="RNI-like superfamily protein"/>
    <property type="match status" value="1"/>
</dbReference>
<feature type="compositionally biased region" description="Basic and acidic residues" evidence="1">
    <location>
        <begin position="585"/>
        <end position="613"/>
    </location>
</feature>
<evidence type="ECO:0000313" key="2">
    <source>
        <dbReference type="EMBL" id="ACZ52617.1"/>
    </source>
</evidence>
<feature type="region of interest" description="Disordered" evidence="1">
    <location>
        <begin position="715"/>
        <end position="772"/>
    </location>
</feature>
<dbReference type="PANTHER" id="PTHR24110">
    <property type="entry name" value="CENTROSOMAL PROTEIN OF 78 KDA"/>
    <property type="match status" value="1"/>
</dbReference>
<reference evidence="2" key="1">
    <citation type="submission" date="2009-11" db="EMBL/GenBank/DDBJ databases">
        <authorList>
            <person name="Carlson J."/>
            <person name="Booth B."/>
            <person name="Frise E."/>
            <person name="Sandler J."/>
            <person name="Wan K."/>
            <person name="Yu C."/>
            <person name="Celniker S."/>
        </authorList>
    </citation>
    <scope>NUCLEOTIDE SEQUENCE</scope>
</reference>
<dbReference type="SMART" id="SM00368">
    <property type="entry name" value="LRR_RI"/>
    <property type="match status" value="4"/>
</dbReference>
<organism evidence="2">
    <name type="scientific">Drosophila melanogaster</name>
    <name type="common">Fruit fly</name>
    <dbReference type="NCBI Taxonomy" id="7227"/>
    <lineage>
        <taxon>Eukaryota</taxon>
        <taxon>Metazoa</taxon>
        <taxon>Ecdysozoa</taxon>
        <taxon>Arthropoda</taxon>
        <taxon>Hexapoda</taxon>
        <taxon>Insecta</taxon>
        <taxon>Pterygota</taxon>
        <taxon>Neoptera</taxon>
        <taxon>Endopterygota</taxon>
        <taxon>Diptera</taxon>
        <taxon>Brachycera</taxon>
        <taxon>Muscomorpha</taxon>
        <taxon>Ephydroidea</taxon>
        <taxon>Drosophilidae</taxon>
        <taxon>Drosophila</taxon>
        <taxon>Sophophora</taxon>
    </lineage>
</organism>
<feature type="compositionally biased region" description="Gly residues" evidence="1">
    <location>
        <begin position="806"/>
        <end position="816"/>
    </location>
</feature>
<dbReference type="VEuPathDB" id="VectorBase:FBgn0038248"/>
<evidence type="ECO:0000256" key="1">
    <source>
        <dbReference type="SAM" id="MobiDB-lite"/>
    </source>
</evidence>
<feature type="region of interest" description="Disordered" evidence="1">
    <location>
        <begin position="792"/>
        <end position="822"/>
    </location>
</feature>
<dbReference type="FunFam" id="3.80.10.10:FF:001226">
    <property type="entry name" value="Protein Cep78 homolog"/>
    <property type="match status" value="1"/>
</dbReference>
<feature type="region of interest" description="Disordered" evidence="1">
    <location>
        <begin position="537"/>
        <end position="613"/>
    </location>
</feature>
<dbReference type="PRINTS" id="PR02062">
    <property type="entry name" value="CENTROSOME78"/>
</dbReference>
<dbReference type="InterPro" id="IPR032675">
    <property type="entry name" value="LRR_dom_sf"/>
</dbReference>
<feature type="non-terminal residue" evidence="2">
    <location>
        <position position="1"/>
    </location>
</feature>
<gene>
    <name evidence="2" type="primary">CG7886-RA</name>
</gene>
<dbReference type="Gene3D" id="3.80.10.10">
    <property type="entry name" value="Ribonuclease Inhibitor"/>
    <property type="match status" value="2"/>
</dbReference>
<protein>
    <submittedName>
        <fullName evidence="2">MIP15206p</fullName>
    </submittedName>
</protein>
<accession>D0Z758</accession>
<dbReference type="HOGENOM" id="CLU_011224_1_0_1"/>
<dbReference type="InterPro" id="IPR026212">
    <property type="entry name" value="Cep78"/>
</dbReference>
<name>D0Z758_DROME</name>
<dbReference type="AlphaFoldDB" id="D0Z758"/>
<dbReference type="Bgee" id="FBgn0038248">
    <property type="expression patterns" value="Expressed in early elongation stage spermatid (Drosophila) in testis and 26 other cell types or tissues"/>
</dbReference>
<dbReference type="SUPFAM" id="SSF52047">
    <property type="entry name" value="RNI-like"/>
    <property type="match status" value="1"/>
</dbReference>
<dbReference type="EMBL" id="BT100305">
    <property type="protein sequence ID" value="ACZ52617.1"/>
    <property type="molecule type" value="mRNA"/>
</dbReference>
<dbReference type="PANTHER" id="PTHR24110:SF3">
    <property type="entry name" value="CENTROSOMAL PROTEIN OF 78 KDA"/>
    <property type="match status" value="1"/>
</dbReference>
<proteinExistence type="evidence at transcript level"/>
<dbReference type="OrthoDB" id="78308at2759"/>
<dbReference type="ExpressionAtlas" id="D0Z758">
    <property type="expression patterns" value="baseline and differential"/>
</dbReference>
<sequence>LTGRLEWWSAETGSACAYAILKNNMSVSRVTMMRKGHSGEVARKPNTVVVSVPPLVKKSSKSRSFHFRYLELCRAKNLTPVPEIRSKSNATTTFLELCGDKLAVSDWQLLTEALHYDLVLQQLVVRLRRTYPQTNIDPIDTEKRARLFRQRPVIYTRFIFNSLVQAIANCVSSNKNLSVLKLEGLPLQDGYIETIAKALADNECLESVSFRKSNIGDKGCEVVCNTAKYLNRIEVFDLSECGLTSKGAEHVADMLKMQKITRFTEGWEKSLRYRSVDVNTIGGLRTVLLADNPEIGDVGIRWITEVLKEDAWIKKIDMEGCGLTDIGANLILDCLELNTAITEFNVRNNEGISKFLQRSIHDRLGCLPEEKQEPEYDLSCVNGLQSLPKNKKVTVSQLLSHTKALEEQLSFERTLRKKAEKLNEKLSHQLMRPDSNHMVQEKAMEGGSQTNISREYVARNDVMPEVIKNSQSYRQSHFNRLVNSAATSPEVTPRSEIVTLRKEQQLQRQQPPPMEVKHLSLEQQIRNLRDVQKKVDLDVEEEEEEEEEEQQAEESQSESEPQNEEQQHYEQQMQVQRKHLQVRKVRSEIKYVENNPKEAAKKNRESKSDHEFANERDFKLNPSVQFETDIGDNVMVNPGHRYEGGGGDTAYVYNYEHEQQQQPVKRGYEHGYVVGVGDGSHRRQRQSQLVEALVQKRVPGASDGHVAQFVSNLERQANAGKTGKKRLKPRPEDDLQVPVGDMHMESSYMSRSEELSSTDVTLENSDYETEATDSTLLSSSKYSSMHVFVRRKQSESMSLTEEAGDGDAGGGGGSGDFGDQNVISPANVYMSLQLQKQREQSA</sequence>